<feature type="domain" description="HAMP" evidence="9">
    <location>
        <begin position="317"/>
        <end position="370"/>
    </location>
</feature>
<dbReference type="SMART" id="SM00283">
    <property type="entry name" value="MA"/>
    <property type="match status" value="1"/>
</dbReference>
<gene>
    <name evidence="11" type="primary">mcp4_15</name>
    <name evidence="10" type="ORF">BV133_1508</name>
    <name evidence="11" type="ORF">BVIRIDIS_26050</name>
</gene>
<dbReference type="GO" id="GO:0004888">
    <property type="term" value="F:transmembrane signaling receptor activity"/>
    <property type="evidence" value="ECO:0007669"/>
    <property type="project" value="InterPro"/>
</dbReference>
<keyword evidence="2" id="KW-0997">Cell inner membrane</keyword>
<evidence type="ECO:0000256" key="4">
    <source>
        <dbReference type="ARBA" id="ARBA00029447"/>
    </source>
</evidence>
<dbReference type="EMBL" id="AP014854">
    <property type="protein sequence ID" value="BAR99101.1"/>
    <property type="molecule type" value="Genomic_DNA"/>
</dbReference>
<dbReference type="OrthoDB" id="9814362at2"/>
<dbReference type="Proteomes" id="UP000065734">
    <property type="component" value="Chromosome I"/>
</dbReference>
<dbReference type="PANTHER" id="PTHR32089">
    <property type="entry name" value="METHYL-ACCEPTING CHEMOTAXIS PROTEIN MCPB"/>
    <property type="match status" value="1"/>
</dbReference>
<dbReference type="InterPro" id="IPR000727">
    <property type="entry name" value="T_SNARE_dom"/>
</dbReference>
<dbReference type="PROSITE" id="PS50192">
    <property type="entry name" value="T_SNARE"/>
    <property type="match status" value="1"/>
</dbReference>
<evidence type="ECO:0000256" key="6">
    <source>
        <dbReference type="SAM" id="Phobius"/>
    </source>
</evidence>
<sequence length="667" mass="68830">MQLKIGQKLAVSAALGMALVVSLIVLSRVALEDIDETTDTLDRAGHVVTKLVDVKLALRDTRALFYQAISTPSANAINDAIAAADRIGAPLSEQIAQLAAQAALAANRERLARAKPLVESYLAGWREGVVARRDMIEARARLIALVASWRSEFARLEAVAARLGPDAAAAAARVDGHVADARAGIWRFFATEDAELKSQVDRGIDAAVHDLRALEAKDAPQIAAAAATLAKLAEQHRALFETSRAAIAKQATTIATIAPMRVEVTRLVDESLEAASKLEAKLNADVHSAVAGAARSGLAIGALTALVMAGAAVFGFAGVGRPIRRIAGVLDQLAEGDKTVDIPFTTRGDEVGDTARAAQVFKDNLIRMDQMTAEQREAEARAEAEKRAAMHQLAVSFEGAVGGIIEAVSSAASQLQGAAQTMSAAADQTNRQSTAVASASEEASSNVQTVASAAEELSASVSEIGRRVNESARIAAEAAKDADETASKVGRLSQAAQKIGDIVGLISTIAGQTNLLALNATIEAARAGDAGRGFAVVASEVKSLADQTAKATAEISAQIEEIQSSTADSAHAIGQITEIIRRMNEIATTIASAVEEQGAATTEIARNVQQASAGTAEVSSNIVGVTRAAADSSAASTQVLAAAGDLAIQSGVLKAEVGKFLATVRVS</sequence>
<reference evidence="10" key="1">
    <citation type="journal article" date="2015" name="Genome Announc.">
        <title>Complete Genome Sequence of the Bacteriochlorophyll b-Producing Photosynthetic Bacterium Blastochloris viridis.</title>
        <authorList>
            <person name="Tsukatani Y."/>
            <person name="Hirose Y."/>
            <person name="Harada J."/>
            <person name="Misawa N."/>
            <person name="Mori K."/>
            <person name="Inoue K."/>
            <person name="Tamiaki H."/>
        </authorList>
    </citation>
    <scope>NUCLEOTIDE SEQUENCE [LARGE SCALE GENOMIC DNA]</scope>
    <source>
        <strain evidence="10">DSM 133</strain>
    </source>
</reference>
<evidence type="ECO:0000256" key="1">
    <source>
        <dbReference type="ARBA" id="ARBA00004429"/>
    </source>
</evidence>
<feature type="domain" description="T-SNARE coiled-coil homology" evidence="8">
    <location>
        <begin position="563"/>
        <end position="625"/>
    </location>
</feature>
<accession>A0A0H5BFG7</accession>
<dbReference type="PANTHER" id="PTHR32089:SF112">
    <property type="entry name" value="LYSOZYME-LIKE PROTEIN-RELATED"/>
    <property type="match status" value="1"/>
</dbReference>
<dbReference type="Gene3D" id="1.10.287.950">
    <property type="entry name" value="Methyl-accepting chemotaxis protein"/>
    <property type="match status" value="1"/>
</dbReference>
<dbReference type="SUPFAM" id="SSF58104">
    <property type="entry name" value="Methyl-accepting chemotaxis protein (MCP) signaling domain"/>
    <property type="match status" value="1"/>
</dbReference>
<evidence type="ECO:0000259" key="7">
    <source>
        <dbReference type="PROSITE" id="PS50111"/>
    </source>
</evidence>
<dbReference type="AlphaFoldDB" id="A0A0H5BFG7"/>
<proteinExistence type="inferred from homology"/>
<organism evidence="11 12">
    <name type="scientific">Blastochloris viridis</name>
    <name type="common">Rhodopseudomonas viridis</name>
    <dbReference type="NCBI Taxonomy" id="1079"/>
    <lineage>
        <taxon>Bacteria</taxon>
        <taxon>Pseudomonadati</taxon>
        <taxon>Pseudomonadota</taxon>
        <taxon>Alphaproteobacteria</taxon>
        <taxon>Hyphomicrobiales</taxon>
        <taxon>Blastochloridaceae</taxon>
        <taxon>Blastochloris</taxon>
    </lineage>
</organism>
<evidence type="ECO:0000313" key="11">
    <source>
        <dbReference type="EMBL" id="CUU43581.1"/>
    </source>
</evidence>
<dbReference type="EMBL" id="LN907867">
    <property type="protein sequence ID" value="CUU43581.1"/>
    <property type="molecule type" value="Genomic_DNA"/>
</dbReference>
<feature type="transmembrane region" description="Helical" evidence="6">
    <location>
        <begin position="298"/>
        <end position="319"/>
    </location>
</feature>
<keyword evidence="6" id="KW-0812">Transmembrane</keyword>
<evidence type="ECO:0000256" key="5">
    <source>
        <dbReference type="PROSITE-ProRule" id="PRU00284"/>
    </source>
</evidence>
<evidence type="ECO:0000313" key="12">
    <source>
        <dbReference type="Proteomes" id="UP000065734"/>
    </source>
</evidence>
<dbReference type="Pfam" id="PF00672">
    <property type="entry name" value="HAMP"/>
    <property type="match status" value="1"/>
</dbReference>
<feature type="transmembrane region" description="Helical" evidence="6">
    <location>
        <begin position="9"/>
        <end position="31"/>
    </location>
</feature>
<dbReference type="CDD" id="cd06225">
    <property type="entry name" value="HAMP"/>
    <property type="match status" value="1"/>
</dbReference>
<comment type="subcellular location">
    <subcellularLocation>
        <location evidence="1">Cell inner membrane</location>
        <topology evidence="1">Multi-pass membrane protein</topology>
    </subcellularLocation>
</comment>
<dbReference type="PROSITE" id="PS50885">
    <property type="entry name" value="HAMP"/>
    <property type="match status" value="1"/>
</dbReference>
<dbReference type="InterPro" id="IPR004090">
    <property type="entry name" value="Chemotax_Me-accpt_rcpt"/>
</dbReference>
<dbReference type="KEGG" id="bvr:BVIR_3161"/>
<dbReference type="InterPro" id="IPR004089">
    <property type="entry name" value="MCPsignal_dom"/>
</dbReference>
<dbReference type="PATRIC" id="fig|1079.6.peg.3324"/>
<keyword evidence="2" id="KW-1003">Cell membrane</keyword>
<dbReference type="GO" id="GO:0007165">
    <property type="term" value="P:signal transduction"/>
    <property type="evidence" value="ECO:0007669"/>
    <property type="project" value="UniProtKB-KW"/>
</dbReference>
<dbReference type="SMART" id="SM00304">
    <property type="entry name" value="HAMP"/>
    <property type="match status" value="1"/>
</dbReference>
<reference evidence="11" key="2">
    <citation type="submission" date="2015-11" db="EMBL/GenBank/DDBJ databases">
        <authorList>
            <person name="Zhang Y."/>
            <person name="Guo Z."/>
        </authorList>
    </citation>
    <scope>NUCLEOTIDE SEQUENCE</scope>
    <source>
        <strain evidence="11">1</strain>
    </source>
</reference>
<keyword evidence="6" id="KW-0472">Membrane</keyword>
<evidence type="ECO:0000259" key="8">
    <source>
        <dbReference type="PROSITE" id="PS50192"/>
    </source>
</evidence>
<dbReference type="PROSITE" id="PS50111">
    <property type="entry name" value="CHEMOTAXIS_TRANSDUC_2"/>
    <property type="match status" value="1"/>
</dbReference>
<reference evidence="12" key="3">
    <citation type="journal article" date="2016" name="Genome Announc.">
        <title>Revised genome sequence of the purple photosynthetic bacterium Blastochloris viridis.</title>
        <authorList>
            <person name="Liu L.N."/>
            <person name="Faulkner M."/>
            <person name="Liu X."/>
            <person name="Huang F."/>
            <person name="Darby A.C."/>
            <person name="Hall N."/>
        </authorList>
    </citation>
    <scope>NUCLEOTIDE SEQUENCE [LARGE SCALE GENOMIC DNA]</scope>
    <source>
        <strain evidence="12">ATCC 19567 / DSM 133 / F</strain>
    </source>
</reference>
<keyword evidence="12" id="KW-1185">Reference proteome</keyword>
<evidence type="ECO:0000259" key="9">
    <source>
        <dbReference type="PROSITE" id="PS50885"/>
    </source>
</evidence>
<name>A0A0H5BFG7_BLAVI</name>
<dbReference type="InterPro" id="IPR003660">
    <property type="entry name" value="HAMP_dom"/>
</dbReference>
<dbReference type="Pfam" id="PF00015">
    <property type="entry name" value="MCPsignal"/>
    <property type="match status" value="1"/>
</dbReference>
<dbReference type="PRINTS" id="PR00260">
    <property type="entry name" value="CHEMTRNSDUCR"/>
</dbReference>
<comment type="similarity">
    <text evidence="4">Belongs to the methyl-accepting chemotaxis (MCP) protein family.</text>
</comment>
<dbReference type="RefSeq" id="WP_145911932.1">
    <property type="nucleotide sequence ID" value="NZ_AP014854.2"/>
</dbReference>
<keyword evidence="3 5" id="KW-0807">Transducer</keyword>
<dbReference type="GO" id="GO:0006935">
    <property type="term" value="P:chemotaxis"/>
    <property type="evidence" value="ECO:0007669"/>
    <property type="project" value="InterPro"/>
</dbReference>
<evidence type="ECO:0000256" key="3">
    <source>
        <dbReference type="ARBA" id="ARBA00023224"/>
    </source>
</evidence>
<evidence type="ECO:0000313" key="10">
    <source>
        <dbReference type="EMBL" id="BAR99101.1"/>
    </source>
</evidence>
<keyword evidence="6" id="KW-1133">Transmembrane helix</keyword>
<feature type="domain" description="Methyl-accepting transducer" evidence="7">
    <location>
        <begin position="411"/>
        <end position="647"/>
    </location>
</feature>
<dbReference type="GO" id="GO:0005886">
    <property type="term" value="C:plasma membrane"/>
    <property type="evidence" value="ECO:0007669"/>
    <property type="project" value="UniProtKB-SubCell"/>
</dbReference>
<dbReference type="STRING" id="1079.BVIR_3161"/>
<protein>
    <submittedName>
        <fullName evidence="10 11">Methyl-accepting chemotaxis protein</fullName>
    </submittedName>
</protein>
<evidence type="ECO:0000256" key="2">
    <source>
        <dbReference type="ARBA" id="ARBA00022519"/>
    </source>
</evidence>